<protein>
    <submittedName>
        <fullName evidence="4">MrkDV1</fullName>
    </submittedName>
</protein>
<keyword evidence="2" id="KW-0732">Signal</keyword>
<proteinExistence type="predicted"/>
<evidence type="ECO:0000259" key="3">
    <source>
        <dbReference type="Pfam" id="PF22003"/>
    </source>
</evidence>
<feature type="signal peptide" evidence="2">
    <location>
        <begin position="1"/>
        <end position="23"/>
    </location>
</feature>
<evidence type="ECO:0000313" key="4">
    <source>
        <dbReference type="EMBL" id="AAP44767.1"/>
    </source>
</evidence>
<dbReference type="Pfam" id="PF22003">
    <property type="entry name" value="MrkDrd"/>
    <property type="match status" value="1"/>
</dbReference>
<evidence type="ECO:0000256" key="1">
    <source>
        <dbReference type="SAM" id="MobiDB-lite"/>
    </source>
</evidence>
<sequence length="175" mass="18727">MSLRKLLTLFIVLMALGTTSSWASCTRLSSPTVMLDMVVGRVVVPPDLPVGSVILTRDWTMSAPGGASYRCTSGTNRFAAKIVSPGATDLGNKIYSTNVPGIGMRFSRGGATVNIVYPTSFRPGYITPPIIPSKGRALRWRLSKPRQPPAAAPWRRVSTPPTTGRAAVTRSSKPI</sequence>
<feature type="chain" id="PRO_5004282920" evidence="2">
    <location>
        <begin position="24"/>
        <end position="175"/>
    </location>
</feature>
<accession>Q6XLN6</accession>
<feature type="region of interest" description="Disordered" evidence="1">
    <location>
        <begin position="144"/>
        <end position="175"/>
    </location>
</feature>
<name>Q6XLN6_KLEPN</name>
<dbReference type="InterPro" id="IPR054160">
    <property type="entry name" value="MrkD_recept-bd"/>
</dbReference>
<dbReference type="Gene3D" id="2.60.40.3310">
    <property type="match status" value="1"/>
</dbReference>
<feature type="domain" description="MrkD-like receptor binding" evidence="3">
    <location>
        <begin position="35"/>
        <end position="122"/>
    </location>
</feature>
<organism evidence="4">
    <name type="scientific">Klebsiella pneumoniae</name>
    <dbReference type="NCBI Taxonomy" id="573"/>
    <lineage>
        <taxon>Bacteria</taxon>
        <taxon>Pseudomonadati</taxon>
        <taxon>Pseudomonadota</taxon>
        <taxon>Gammaproteobacteria</taxon>
        <taxon>Enterobacterales</taxon>
        <taxon>Enterobacteriaceae</taxon>
        <taxon>Klebsiella/Raoultella group</taxon>
        <taxon>Klebsiella</taxon>
        <taxon>Klebsiella pneumoniae complex</taxon>
    </lineage>
</organism>
<reference evidence="4" key="1">
    <citation type="journal article" date="2006" name="Biochem. Biophys. Res. Commun.">
        <title>Measurement of the adhesive force between a single Klebsiella pneumoniae type 3 fimbria and collagen IV using optical tweezers.</title>
        <authorList>
            <person name="Chang B.J."/>
            <person name="Huang Y.J."/>
            <person name="Chan C.H."/>
            <person name="Hsu L."/>
            <person name="Peng H.L."/>
            <person name="Chang H.Y."/>
            <person name="Yew T.R."/>
            <person name="Liu C.H."/>
            <person name="Chi S."/>
        </authorList>
    </citation>
    <scope>NUCLEOTIDE SEQUENCE</scope>
</reference>
<dbReference type="AlphaFoldDB" id="Q6XLN6"/>
<dbReference type="EMBL" id="AY225462">
    <property type="protein sequence ID" value="AAP44767.1"/>
    <property type="molecule type" value="Genomic_DNA"/>
</dbReference>
<dbReference type="PROSITE" id="PS51257">
    <property type="entry name" value="PROKAR_LIPOPROTEIN"/>
    <property type="match status" value="1"/>
</dbReference>
<evidence type="ECO:0000256" key="2">
    <source>
        <dbReference type="SAM" id="SignalP"/>
    </source>
</evidence>